<organism evidence="3 4">
    <name type="scientific">Mucilaginibacter ginsenosidivorans</name>
    <dbReference type="NCBI Taxonomy" id="398053"/>
    <lineage>
        <taxon>Bacteria</taxon>
        <taxon>Pseudomonadati</taxon>
        <taxon>Bacteroidota</taxon>
        <taxon>Sphingobacteriia</taxon>
        <taxon>Sphingobacteriales</taxon>
        <taxon>Sphingobacteriaceae</taxon>
        <taxon>Mucilaginibacter</taxon>
    </lineage>
</organism>
<feature type="coiled-coil region" evidence="1">
    <location>
        <begin position="24"/>
        <end position="51"/>
    </location>
</feature>
<dbReference type="OrthoDB" id="789253at2"/>
<dbReference type="AlphaFoldDB" id="A0A5B8UZR9"/>
<protein>
    <recommendedName>
        <fullName evidence="5">Tetratricopeptide repeat protein</fullName>
    </recommendedName>
</protein>
<reference evidence="3 4" key="1">
    <citation type="journal article" date="2017" name="Curr. Microbiol.">
        <title>Mucilaginibacter ginsenosidivorans sp. nov., Isolated from Soil of Ginseng Field.</title>
        <authorList>
            <person name="Kim M.M."/>
            <person name="Siddiqi M.Z."/>
            <person name="Im W.T."/>
        </authorList>
    </citation>
    <scope>NUCLEOTIDE SEQUENCE [LARGE SCALE GENOMIC DNA]</scope>
    <source>
        <strain evidence="3 4">Gsoil 3017</strain>
    </source>
</reference>
<evidence type="ECO:0000313" key="4">
    <source>
        <dbReference type="Proteomes" id="UP000321479"/>
    </source>
</evidence>
<dbReference type="KEGG" id="mgin:FRZ54_19140"/>
<dbReference type="SUPFAM" id="SSF48452">
    <property type="entry name" value="TPR-like"/>
    <property type="match status" value="1"/>
</dbReference>
<feature type="signal peptide" evidence="2">
    <location>
        <begin position="1"/>
        <end position="24"/>
    </location>
</feature>
<dbReference type="Proteomes" id="UP000321479">
    <property type="component" value="Chromosome"/>
</dbReference>
<dbReference type="Gene3D" id="1.25.40.10">
    <property type="entry name" value="Tetratricopeptide repeat domain"/>
    <property type="match status" value="1"/>
</dbReference>
<feature type="chain" id="PRO_5022793281" description="Tetratricopeptide repeat protein" evidence="2">
    <location>
        <begin position="25"/>
        <end position="271"/>
    </location>
</feature>
<sequence>MPVSYTKKLILLLALVTFGPALFAAEKTDSLKKAEVNLDSLKKQVQLSVNDSLKGQLYTEIAGRYMQFDTISSKKIRIEYQEAAIANTLKAIHYFSKYNDTIGLRTSFNNLAKVYHAQKKFPQTKWFILQSNSLSRELNDNPNIISSLIELAALKTEIKDYTLAMRDLNEALALSSKNHYARQESLVQLNYAMLYSSLKNQSKSAKAMKRHLAIDDSIRKVEEAILAARIKAADSLAMAKKKAYLNSSKGPYAFNFSKKPGSLPYLSLSLF</sequence>
<evidence type="ECO:0000256" key="1">
    <source>
        <dbReference type="SAM" id="Coils"/>
    </source>
</evidence>
<dbReference type="InterPro" id="IPR011990">
    <property type="entry name" value="TPR-like_helical_dom_sf"/>
</dbReference>
<dbReference type="RefSeq" id="WP_147033428.1">
    <property type="nucleotide sequence ID" value="NZ_CP042436.1"/>
</dbReference>
<accession>A0A5B8UZR9</accession>
<gene>
    <name evidence="3" type="ORF">FRZ54_19140</name>
</gene>
<keyword evidence="1" id="KW-0175">Coiled coil</keyword>
<dbReference type="EMBL" id="CP042436">
    <property type="protein sequence ID" value="QEC64594.1"/>
    <property type="molecule type" value="Genomic_DNA"/>
</dbReference>
<evidence type="ECO:0000313" key="3">
    <source>
        <dbReference type="EMBL" id="QEC64594.1"/>
    </source>
</evidence>
<evidence type="ECO:0008006" key="5">
    <source>
        <dbReference type="Google" id="ProtNLM"/>
    </source>
</evidence>
<evidence type="ECO:0000256" key="2">
    <source>
        <dbReference type="SAM" id="SignalP"/>
    </source>
</evidence>
<proteinExistence type="predicted"/>
<keyword evidence="2" id="KW-0732">Signal</keyword>
<name>A0A5B8UZR9_9SPHI</name>
<keyword evidence="4" id="KW-1185">Reference proteome</keyword>